<dbReference type="OrthoDB" id="9804993at2"/>
<proteinExistence type="predicted"/>
<reference evidence="1 2" key="1">
    <citation type="submission" date="2019-11" db="EMBL/GenBank/DDBJ databases">
        <title>The genome sequence of Methylocystis heyeri.</title>
        <authorList>
            <person name="Oshkin I.Y."/>
            <person name="Miroshnikov K."/>
            <person name="Dedysh S.N."/>
        </authorList>
    </citation>
    <scope>NUCLEOTIDE SEQUENCE [LARGE SCALE GENOMIC DNA]</scope>
    <source>
        <strain evidence="1 2">H2</strain>
    </source>
</reference>
<dbReference type="KEGG" id="mhey:H2LOC_019430"/>
<dbReference type="SUPFAM" id="SSF53474">
    <property type="entry name" value="alpha/beta-Hydrolases"/>
    <property type="match status" value="1"/>
</dbReference>
<accession>A0A6B8KKL6</accession>
<dbReference type="Pfam" id="PF06821">
    <property type="entry name" value="Ser_hydrolase"/>
    <property type="match status" value="1"/>
</dbReference>
<dbReference type="AlphaFoldDB" id="A0A6B8KKL6"/>
<sequence length="182" mass="19581">MRSAEADILILPGLENSGPGHWQSRWQEKLSSARRVEQQDWDAPKRDAWVPVIERAIAESRRPAVVVAHSLGVIAFLHAAHNVSDKITGAFLVAPPSERALRELPAIDREFLPIPRARLAFPATLVAGNNDPYAEAGFAEALAADLGATFLDAGAAGHINLASGHGPWPEGSMSFAHFISKL</sequence>
<organism evidence="1 2">
    <name type="scientific">Methylocystis heyeri</name>
    <dbReference type="NCBI Taxonomy" id="391905"/>
    <lineage>
        <taxon>Bacteria</taxon>
        <taxon>Pseudomonadati</taxon>
        <taxon>Pseudomonadota</taxon>
        <taxon>Alphaproteobacteria</taxon>
        <taxon>Hyphomicrobiales</taxon>
        <taxon>Methylocystaceae</taxon>
        <taxon>Methylocystis</taxon>
    </lineage>
</organism>
<evidence type="ECO:0000313" key="2">
    <source>
        <dbReference type="Proteomes" id="UP000309061"/>
    </source>
</evidence>
<keyword evidence="1" id="KW-0378">Hydrolase</keyword>
<dbReference type="InterPro" id="IPR010662">
    <property type="entry name" value="RBBP9/YdeN"/>
</dbReference>
<protein>
    <submittedName>
        <fullName evidence="1">Alpha/beta hydrolase</fullName>
    </submittedName>
</protein>
<dbReference type="RefSeq" id="WP_154331733.1">
    <property type="nucleotide sequence ID" value="NZ_CP046052.1"/>
</dbReference>
<name>A0A6B8KKL6_9HYPH</name>
<dbReference type="InterPro" id="IPR029058">
    <property type="entry name" value="AB_hydrolase_fold"/>
</dbReference>
<evidence type="ECO:0000313" key="1">
    <source>
        <dbReference type="EMBL" id="QGM47671.1"/>
    </source>
</evidence>
<dbReference type="Proteomes" id="UP000309061">
    <property type="component" value="Chromosome"/>
</dbReference>
<dbReference type="EMBL" id="CP046052">
    <property type="protein sequence ID" value="QGM47671.1"/>
    <property type="molecule type" value="Genomic_DNA"/>
</dbReference>
<dbReference type="GO" id="GO:0016787">
    <property type="term" value="F:hydrolase activity"/>
    <property type="evidence" value="ECO:0007669"/>
    <property type="project" value="UniProtKB-KW"/>
</dbReference>
<dbReference type="Gene3D" id="3.40.50.1820">
    <property type="entry name" value="alpha/beta hydrolase"/>
    <property type="match status" value="1"/>
</dbReference>
<gene>
    <name evidence="1" type="ORF">H2LOC_019430</name>
</gene>
<keyword evidence="2" id="KW-1185">Reference proteome</keyword>